<dbReference type="STRING" id="717772.THIAE_03055"/>
<keyword evidence="1" id="KW-1133">Transmembrane helix</keyword>
<organism evidence="2 3">
    <name type="scientific">Thiomicrospira aerophila AL3</name>
    <dbReference type="NCBI Taxonomy" id="717772"/>
    <lineage>
        <taxon>Bacteria</taxon>
        <taxon>Pseudomonadati</taxon>
        <taxon>Pseudomonadota</taxon>
        <taxon>Gammaproteobacteria</taxon>
        <taxon>Thiotrichales</taxon>
        <taxon>Piscirickettsiaceae</taxon>
        <taxon>Thiomicrospira</taxon>
    </lineage>
</organism>
<keyword evidence="1" id="KW-0812">Transmembrane</keyword>
<proteinExistence type="predicted"/>
<evidence type="ECO:0000256" key="1">
    <source>
        <dbReference type="SAM" id="Phobius"/>
    </source>
</evidence>
<dbReference type="KEGG" id="tao:THIAE_03055"/>
<keyword evidence="3" id="KW-1185">Reference proteome</keyword>
<dbReference type="RefSeq" id="WP_006459348.1">
    <property type="nucleotide sequence ID" value="NZ_CP007030.1"/>
</dbReference>
<evidence type="ECO:0000313" key="2">
    <source>
        <dbReference type="EMBL" id="AHF02210.1"/>
    </source>
</evidence>
<evidence type="ECO:0000313" key="3">
    <source>
        <dbReference type="Proteomes" id="UP000005380"/>
    </source>
</evidence>
<dbReference type="AlphaFoldDB" id="W0DUH2"/>
<feature type="transmembrane region" description="Helical" evidence="1">
    <location>
        <begin position="281"/>
        <end position="299"/>
    </location>
</feature>
<protein>
    <submittedName>
        <fullName evidence="2">Uncharacterized protein</fullName>
    </submittedName>
</protein>
<dbReference type="OrthoDB" id="5614364at2"/>
<sequence length="453" mass="53570">MRFFKSKTTLALSWFDGRELSSVSTVSSDSRSLVVLLSSDESCQWQVRPKLQLWQAWSWMRALVRRARYSAIDSASRRFYAWPIMRRWQGQAVYLQQQWEPHQVDLCNLNDQLGIGLYGFNQWWQAWWPQSALQSLLVGQPKQAWVMVHLQLAPKRWVQVAHYQQQACWWRVLSEREAINWSFEYQRFVDYLQQQPLPPAQGPSCLIWIDQQGYRVISNPDDKAVWMPDSTSAITHAVPHACAFDAPQVLTRLQRVKPIYALAPWFQTYLTQLRRRSLIKLNVFLAVWLILWLVALMLFDPLWRTDSNKGHPLQYSFKQSAQLDPPLTRQQQQQITSELLAFQQRYQAWQSQSVKEYTQAIWQHLTDYGMGVEKVQWAWQSEGYWQWQVKAQLAGSQRHQLVEILEDFAHQQSLTGRLEQWSVDLQGLEIELGRLHDPQQGSVMVNWTWQLWP</sequence>
<dbReference type="HOGENOM" id="CLU_603997_0_0_6"/>
<dbReference type="EMBL" id="CP007030">
    <property type="protein sequence ID" value="AHF02210.1"/>
    <property type="molecule type" value="Genomic_DNA"/>
</dbReference>
<keyword evidence="1" id="KW-0472">Membrane</keyword>
<accession>W0DUH2</accession>
<name>W0DUH2_9GAMM</name>
<dbReference type="InParanoid" id="W0DUH2"/>
<gene>
    <name evidence="2" type="ORF">THIAE_03055</name>
</gene>
<reference evidence="2 3" key="1">
    <citation type="submission" date="2013-12" db="EMBL/GenBank/DDBJ databases">
        <authorList>
            <consortium name="DOE Joint Genome Institute"/>
            <person name="Kappler U."/>
            <person name="Huntemann M."/>
            <person name="Han J."/>
            <person name="Chen A."/>
            <person name="Kyrpides N."/>
            <person name="Mavromatis K."/>
            <person name="Markowitz V."/>
            <person name="Palaniappan K."/>
            <person name="Ivanova N."/>
            <person name="Schaumberg A."/>
            <person name="Pati A."/>
            <person name="Liolios K."/>
            <person name="Nordberg H.P."/>
            <person name="Cantor M.N."/>
            <person name="Hua S.X."/>
            <person name="Woyke T."/>
        </authorList>
    </citation>
    <scope>NUCLEOTIDE SEQUENCE [LARGE SCALE GENOMIC DNA]</scope>
    <source>
        <strain evidence="3">AL2</strain>
    </source>
</reference>
<dbReference type="Proteomes" id="UP000005380">
    <property type="component" value="Chromosome"/>
</dbReference>